<dbReference type="AlphaFoldDB" id="A0A5C7HSZ5"/>
<dbReference type="EMBL" id="VAHF01000006">
    <property type="protein sequence ID" value="TXG59914.1"/>
    <property type="molecule type" value="Genomic_DNA"/>
</dbReference>
<evidence type="ECO:0000313" key="4">
    <source>
        <dbReference type="Proteomes" id="UP000323000"/>
    </source>
</evidence>
<reference evidence="4" key="1">
    <citation type="journal article" date="2019" name="Gigascience">
        <title>De novo genome assembly of the endangered Acer yangbiense, a plant species with extremely small populations endemic to Yunnan Province, China.</title>
        <authorList>
            <person name="Yang J."/>
            <person name="Wariss H.M."/>
            <person name="Tao L."/>
            <person name="Zhang R."/>
            <person name="Yun Q."/>
            <person name="Hollingsworth P."/>
            <person name="Dao Z."/>
            <person name="Luo G."/>
            <person name="Guo H."/>
            <person name="Ma Y."/>
            <person name="Sun W."/>
        </authorList>
    </citation>
    <scope>NUCLEOTIDE SEQUENCE [LARGE SCALE GENOMIC DNA]</scope>
    <source>
        <strain evidence="4">cv. Malutang</strain>
    </source>
</reference>
<keyword evidence="1" id="KW-0812">Transmembrane</keyword>
<dbReference type="InterPro" id="IPR011009">
    <property type="entry name" value="Kinase-like_dom_sf"/>
</dbReference>
<protein>
    <recommendedName>
        <fullName evidence="2">Protein kinase domain-containing protein</fullName>
    </recommendedName>
</protein>
<feature type="transmembrane region" description="Helical" evidence="1">
    <location>
        <begin position="46"/>
        <end position="66"/>
    </location>
</feature>
<dbReference type="GO" id="GO:0005524">
    <property type="term" value="F:ATP binding"/>
    <property type="evidence" value="ECO:0007669"/>
    <property type="project" value="InterPro"/>
</dbReference>
<dbReference type="PROSITE" id="PS50011">
    <property type="entry name" value="PROTEIN_KINASE_DOM"/>
    <property type="match status" value="1"/>
</dbReference>
<sequence length="151" mass="17301">MECWSLYMNSCGGEAWRISFFQVRNEKNANPKGKKKKKKKSLIHRYFVLIVGLFDYQGVPILGYTAQNCHCSWSMFGFFTYFREENHYRDFKASGLLLDKNYKAKLSDFGLAMLGPSSEESPILTAVAGTYGYAAPEYITTGSYILGYRFI</sequence>
<evidence type="ECO:0000256" key="1">
    <source>
        <dbReference type="SAM" id="Phobius"/>
    </source>
</evidence>
<dbReference type="InterPro" id="IPR050823">
    <property type="entry name" value="Plant_Ser_Thr_Prot_Kinase"/>
</dbReference>
<evidence type="ECO:0000259" key="2">
    <source>
        <dbReference type="PROSITE" id="PS50011"/>
    </source>
</evidence>
<dbReference type="OrthoDB" id="1741172at2759"/>
<keyword evidence="4" id="KW-1185">Reference proteome</keyword>
<keyword evidence="1" id="KW-1133">Transmembrane helix</keyword>
<feature type="domain" description="Protein kinase" evidence="2">
    <location>
        <begin position="1"/>
        <end position="151"/>
    </location>
</feature>
<accession>A0A5C7HSZ5</accession>
<dbReference type="Pfam" id="PF00069">
    <property type="entry name" value="Pkinase"/>
    <property type="match status" value="1"/>
</dbReference>
<dbReference type="SUPFAM" id="SSF56112">
    <property type="entry name" value="Protein kinase-like (PK-like)"/>
    <property type="match status" value="1"/>
</dbReference>
<name>A0A5C7HSZ5_9ROSI</name>
<comment type="caution">
    <text evidence="3">The sequence shown here is derived from an EMBL/GenBank/DDBJ whole genome shotgun (WGS) entry which is preliminary data.</text>
</comment>
<dbReference type="Proteomes" id="UP000323000">
    <property type="component" value="Chromosome 6"/>
</dbReference>
<dbReference type="InterPro" id="IPR000719">
    <property type="entry name" value="Prot_kinase_dom"/>
</dbReference>
<gene>
    <name evidence="3" type="ORF">EZV62_014487</name>
</gene>
<dbReference type="Gene3D" id="1.10.510.10">
    <property type="entry name" value="Transferase(Phosphotransferase) domain 1"/>
    <property type="match status" value="1"/>
</dbReference>
<organism evidence="3 4">
    <name type="scientific">Acer yangbiense</name>
    <dbReference type="NCBI Taxonomy" id="1000413"/>
    <lineage>
        <taxon>Eukaryota</taxon>
        <taxon>Viridiplantae</taxon>
        <taxon>Streptophyta</taxon>
        <taxon>Embryophyta</taxon>
        <taxon>Tracheophyta</taxon>
        <taxon>Spermatophyta</taxon>
        <taxon>Magnoliopsida</taxon>
        <taxon>eudicotyledons</taxon>
        <taxon>Gunneridae</taxon>
        <taxon>Pentapetalae</taxon>
        <taxon>rosids</taxon>
        <taxon>malvids</taxon>
        <taxon>Sapindales</taxon>
        <taxon>Sapindaceae</taxon>
        <taxon>Hippocastanoideae</taxon>
        <taxon>Acereae</taxon>
        <taxon>Acer</taxon>
    </lineage>
</organism>
<keyword evidence="1" id="KW-0472">Membrane</keyword>
<proteinExistence type="predicted"/>
<dbReference type="PANTHER" id="PTHR45621">
    <property type="entry name" value="OS01G0588500 PROTEIN-RELATED"/>
    <property type="match status" value="1"/>
</dbReference>
<dbReference type="GO" id="GO:0004672">
    <property type="term" value="F:protein kinase activity"/>
    <property type="evidence" value="ECO:0007669"/>
    <property type="project" value="InterPro"/>
</dbReference>
<evidence type="ECO:0000313" key="3">
    <source>
        <dbReference type="EMBL" id="TXG59914.1"/>
    </source>
</evidence>